<dbReference type="Proteomes" id="UP000554482">
    <property type="component" value="Unassembled WGS sequence"/>
</dbReference>
<sequence length="107" mass="12094">MFWCVLHNSILTKDILIIRGTAVDPLCSTCSLLEESISHAFLHCPHALQLWFEVLKPRPGCYSLILTSDSVEELLIAWPKAIGLHLGKGLWEHLPYAVIWTLSENTK</sequence>
<dbReference type="AlphaFoldDB" id="A0A7J6WLQ2"/>
<evidence type="ECO:0000313" key="2">
    <source>
        <dbReference type="EMBL" id="KAF5198296.1"/>
    </source>
</evidence>
<evidence type="ECO:0000259" key="1">
    <source>
        <dbReference type="Pfam" id="PF13966"/>
    </source>
</evidence>
<name>A0A7J6WLQ2_THATH</name>
<gene>
    <name evidence="2" type="ORF">FRX31_012125</name>
</gene>
<dbReference type="EMBL" id="JABWDY010013428">
    <property type="protein sequence ID" value="KAF5198296.1"/>
    <property type="molecule type" value="Genomic_DNA"/>
</dbReference>
<dbReference type="InterPro" id="IPR026960">
    <property type="entry name" value="RVT-Znf"/>
</dbReference>
<protein>
    <recommendedName>
        <fullName evidence="1">Reverse transcriptase zinc-binding domain-containing protein</fullName>
    </recommendedName>
</protein>
<keyword evidence="3" id="KW-1185">Reference proteome</keyword>
<accession>A0A7J6WLQ2</accession>
<organism evidence="2 3">
    <name type="scientific">Thalictrum thalictroides</name>
    <name type="common">Rue-anemone</name>
    <name type="synonym">Anemone thalictroides</name>
    <dbReference type="NCBI Taxonomy" id="46969"/>
    <lineage>
        <taxon>Eukaryota</taxon>
        <taxon>Viridiplantae</taxon>
        <taxon>Streptophyta</taxon>
        <taxon>Embryophyta</taxon>
        <taxon>Tracheophyta</taxon>
        <taxon>Spermatophyta</taxon>
        <taxon>Magnoliopsida</taxon>
        <taxon>Ranunculales</taxon>
        <taxon>Ranunculaceae</taxon>
        <taxon>Thalictroideae</taxon>
        <taxon>Thalictrum</taxon>
    </lineage>
</organism>
<dbReference type="Pfam" id="PF13966">
    <property type="entry name" value="zf-RVT"/>
    <property type="match status" value="1"/>
</dbReference>
<proteinExistence type="predicted"/>
<evidence type="ECO:0000313" key="3">
    <source>
        <dbReference type="Proteomes" id="UP000554482"/>
    </source>
</evidence>
<feature type="domain" description="Reverse transcriptase zinc-binding" evidence="1">
    <location>
        <begin position="2"/>
        <end position="51"/>
    </location>
</feature>
<comment type="caution">
    <text evidence="2">The sequence shown here is derived from an EMBL/GenBank/DDBJ whole genome shotgun (WGS) entry which is preliminary data.</text>
</comment>
<reference evidence="2 3" key="1">
    <citation type="submission" date="2020-06" db="EMBL/GenBank/DDBJ databases">
        <title>Transcriptomic and genomic resources for Thalictrum thalictroides and T. hernandezii: Facilitating candidate gene discovery in an emerging model plant lineage.</title>
        <authorList>
            <person name="Arias T."/>
            <person name="Riano-Pachon D.M."/>
            <person name="Di Stilio V.S."/>
        </authorList>
    </citation>
    <scope>NUCLEOTIDE SEQUENCE [LARGE SCALE GENOMIC DNA]</scope>
    <source>
        <strain evidence="3">cv. WT478/WT964</strain>
        <tissue evidence="2">Leaves</tissue>
    </source>
</reference>